<dbReference type="Pfam" id="PF07686">
    <property type="entry name" value="V-set"/>
    <property type="match status" value="1"/>
</dbReference>
<dbReference type="PANTHER" id="PTHR24100:SF146">
    <property type="entry name" value="BUTYROPHILIN SUBFAMILY 2 MEMBER A2"/>
    <property type="match status" value="1"/>
</dbReference>
<dbReference type="InterPro" id="IPR043136">
    <property type="entry name" value="B30.2/SPRY_sf"/>
</dbReference>
<dbReference type="GO" id="GO:0001817">
    <property type="term" value="P:regulation of cytokine production"/>
    <property type="evidence" value="ECO:0007669"/>
    <property type="project" value="TreeGrafter"/>
</dbReference>
<dbReference type="GO" id="GO:0050852">
    <property type="term" value="P:T cell receptor signaling pathway"/>
    <property type="evidence" value="ECO:0007669"/>
    <property type="project" value="TreeGrafter"/>
</dbReference>
<feature type="transmembrane region" description="Helical" evidence="8">
    <location>
        <begin position="303"/>
        <end position="325"/>
    </location>
</feature>
<sequence>MVYSVKVWNCDNAQLRGLTGKKQPQLDCLSHPELYVSLVKLLTNKIVLVSLFKKVFMMLQNRLTNHSSYLLILLLFLSQIQRSLSDRFTVIATKTPISATIGSDVTLSFHLSPEINAENMEIGISRSPSTEFAFLYRRGQEVTGSQIKGYKGRTKLVTEHLKMGEISLLIRDVGPFDNGIYYCFVQSDNYYNENSLELILTMLGTGPVIRITDKDKGITAVCESNGWYPKPTVLWKDSLGKPLDNSNESSTEDESRLLSVYSLINVNPNNPTFCNFRSVLLNIQNQPGIRISDTLYNRVDRCFTSLIFISAVLLSFTLPIMYGLYKVRTLKAKLKETDEELYLIKKNLAASKANILLDPETAHHKFLVSKENKHAQCTYSQTMTKKPASTKRFEKNLFILSNETFGKGSLCYLDFKVNNPLCGIGICRNSIQRNTRINIQENKSICIVHISQVENFDFLVSEKESGQLRIYLNYDSQTITVVHVSKMESVSKSFEHGHEEVFFLFEIQENEVTLL</sequence>
<evidence type="ECO:0000313" key="12">
    <source>
        <dbReference type="EMBL" id="CAH2328056.1"/>
    </source>
</evidence>
<dbReference type="InterPro" id="IPR050504">
    <property type="entry name" value="IgSF_BTN/MOG"/>
</dbReference>
<evidence type="ECO:0000256" key="6">
    <source>
        <dbReference type="ARBA" id="ARBA00023136"/>
    </source>
</evidence>
<dbReference type="Gene3D" id="2.60.40.10">
    <property type="entry name" value="Immunoglobulins"/>
    <property type="match status" value="2"/>
</dbReference>
<evidence type="ECO:0000313" key="13">
    <source>
        <dbReference type="Proteomes" id="UP001295444"/>
    </source>
</evidence>
<keyword evidence="5" id="KW-0175">Coiled coil</keyword>
<evidence type="ECO:0000256" key="3">
    <source>
        <dbReference type="ARBA" id="ARBA00022729"/>
    </source>
</evidence>
<protein>
    <submittedName>
        <fullName evidence="12">Butyrophilin subfamily 1 member A1-like</fullName>
    </submittedName>
</protein>
<evidence type="ECO:0000259" key="11">
    <source>
        <dbReference type="Pfam" id="PF22705"/>
    </source>
</evidence>
<keyword evidence="13" id="KW-1185">Reference proteome</keyword>
<organism evidence="12 13">
    <name type="scientific">Pelobates cultripes</name>
    <name type="common">Western spadefoot toad</name>
    <dbReference type="NCBI Taxonomy" id="61616"/>
    <lineage>
        <taxon>Eukaryota</taxon>
        <taxon>Metazoa</taxon>
        <taxon>Chordata</taxon>
        <taxon>Craniata</taxon>
        <taxon>Vertebrata</taxon>
        <taxon>Euteleostomi</taxon>
        <taxon>Amphibia</taxon>
        <taxon>Batrachia</taxon>
        <taxon>Anura</taxon>
        <taxon>Pelobatoidea</taxon>
        <taxon>Pelobatidae</taxon>
        <taxon>Pelobates</taxon>
    </lineage>
</organism>
<feature type="domain" description="SPRY-associated" evidence="10">
    <location>
        <begin position="355"/>
        <end position="405"/>
    </location>
</feature>
<dbReference type="InterPro" id="IPR013106">
    <property type="entry name" value="Ig_V-set"/>
</dbReference>
<evidence type="ECO:0000256" key="2">
    <source>
        <dbReference type="ARBA" id="ARBA00022692"/>
    </source>
</evidence>
<evidence type="ECO:0000256" key="5">
    <source>
        <dbReference type="ARBA" id="ARBA00023054"/>
    </source>
</evidence>
<keyword evidence="4 8" id="KW-1133">Transmembrane helix</keyword>
<feature type="domain" description="Butyrophilin subfamily 3 member A2-like Ig-C" evidence="11">
    <location>
        <begin position="203"/>
        <end position="281"/>
    </location>
</feature>
<evidence type="ECO:0000256" key="7">
    <source>
        <dbReference type="ARBA" id="ARBA00023319"/>
    </source>
</evidence>
<dbReference type="FunFam" id="2.60.40.10:FF:000088">
    <property type="entry name" value="Butyrophilin subfamily 1 member A1"/>
    <property type="match status" value="1"/>
</dbReference>
<dbReference type="Pfam" id="PF13765">
    <property type="entry name" value="PRY"/>
    <property type="match status" value="1"/>
</dbReference>
<dbReference type="Pfam" id="PF22705">
    <property type="entry name" value="C2-set_3"/>
    <property type="match status" value="1"/>
</dbReference>
<evidence type="ECO:0000256" key="4">
    <source>
        <dbReference type="ARBA" id="ARBA00022989"/>
    </source>
</evidence>
<dbReference type="GO" id="GO:0009897">
    <property type="term" value="C:external side of plasma membrane"/>
    <property type="evidence" value="ECO:0007669"/>
    <property type="project" value="TreeGrafter"/>
</dbReference>
<name>A0AAD1WXK9_PELCU</name>
<dbReference type="Gene3D" id="2.60.120.920">
    <property type="match status" value="1"/>
</dbReference>
<dbReference type="Proteomes" id="UP001295444">
    <property type="component" value="Chromosome 13"/>
</dbReference>
<keyword evidence="7" id="KW-0393">Immunoglobulin domain</keyword>
<dbReference type="InterPro" id="IPR013320">
    <property type="entry name" value="ConA-like_dom_sf"/>
</dbReference>
<evidence type="ECO:0000259" key="10">
    <source>
        <dbReference type="Pfam" id="PF13765"/>
    </source>
</evidence>
<dbReference type="FunFam" id="2.60.40.10:FF:000208">
    <property type="entry name" value="Butyrophilin subfamily 1 member A1"/>
    <property type="match status" value="1"/>
</dbReference>
<gene>
    <name evidence="12" type="ORF">PECUL_23A050204</name>
</gene>
<accession>A0AAD1WXK9</accession>
<evidence type="ECO:0000259" key="9">
    <source>
        <dbReference type="Pfam" id="PF07686"/>
    </source>
</evidence>
<comment type="subcellular location">
    <subcellularLocation>
        <location evidence="1">Membrane</location>
    </subcellularLocation>
</comment>
<dbReference type="AlphaFoldDB" id="A0AAD1WXK9"/>
<keyword evidence="3" id="KW-0732">Signal</keyword>
<feature type="domain" description="Immunoglobulin V-set" evidence="9">
    <location>
        <begin position="94"/>
        <end position="193"/>
    </location>
</feature>
<dbReference type="SUPFAM" id="SSF48726">
    <property type="entry name" value="Immunoglobulin"/>
    <property type="match status" value="2"/>
</dbReference>
<dbReference type="InterPro" id="IPR013783">
    <property type="entry name" value="Ig-like_fold"/>
</dbReference>
<dbReference type="InterPro" id="IPR036179">
    <property type="entry name" value="Ig-like_dom_sf"/>
</dbReference>
<dbReference type="SUPFAM" id="SSF49899">
    <property type="entry name" value="Concanavalin A-like lectins/glucanases"/>
    <property type="match status" value="1"/>
</dbReference>
<proteinExistence type="predicted"/>
<dbReference type="PANTHER" id="PTHR24100">
    <property type="entry name" value="BUTYROPHILIN"/>
    <property type="match status" value="1"/>
</dbReference>
<keyword evidence="6 8" id="KW-0472">Membrane</keyword>
<dbReference type="GO" id="GO:0005102">
    <property type="term" value="F:signaling receptor binding"/>
    <property type="evidence" value="ECO:0007669"/>
    <property type="project" value="TreeGrafter"/>
</dbReference>
<keyword evidence="2 8" id="KW-0812">Transmembrane</keyword>
<reference evidence="12" key="1">
    <citation type="submission" date="2022-03" db="EMBL/GenBank/DDBJ databases">
        <authorList>
            <person name="Alioto T."/>
            <person name="Alioto T."/>
            <person name="Gomez Garrido J."/>
        </authorList>
    </citation>
    <scope>NUCLEOTIDE SEQUENCE</scope>
</reference>
<dbReference type="InterPro" id="IPR053896">
    <property type="entry name" value="BTN3A2-like_Ig-C"/>
</dbReference>
<dbReference type="EMBL" id="OW240924">
    <property type="protein sequence ID" value="CAH2328056.1"/>
    <property type="molecule type" value="Genomic_DNA"/>
</dbReference>
<evidence type="ECO:0000256" key="1">
    <source>
        <dbReference type="ARBA" id="ARBA00004370"/>
    </source>
</evidence>
<evidence type="ECO:0000256" key="8">
    <source>
        <dbReference type="SAM" id="Phobius"/>
    </source>
</evidence>
<dbReference type="InterPro" id="IPR006574">
    <property type="entry name" value="PRY"/>
</dbReference>